<dbReference type="STRING" id="317577.GCA_000419625_02107"/>
<dbReference type="GO" id="GO:0005829">
    <property type="term" value="C:cytosol"/>
    <property type="evidence" value="ECO:0007669"/>
    <property type="project" value="TreeGrafter"/>
</dbReference>
<reference evidence="15 16" key="1">
    <citation type="submission" date="2017-05" db="EMBL/GenBank/DDBJ databases">
        <title>The complete genome sequence of Deinococcus ficus isolated from the rhizosphere of the Ficus religiosa L. in Taiwan.</title>
        <authorList>
            <person name="Wu K.-M."/>
            <person name="Liao T.-L."/>
            <person name="Liu Y.-M."/>
            <person name="Young C.-C."/>
            <person name="Tsai S.-F."/>
        </authorList>
    </citation>
    <scope>NUCLEOTIDE SEQUENCE [LARGE SCALE GENOMIC DNA]</scope>
    <source>
        <strain evidence="15 16">CC-FR2-10</strain>
    </source>
</reference>
<comment type="catalytic activity">
    <reaction evidence="12">
        <text>(6R)-5,10-methenyltetrahydrofolate + H2O = (6R)-10-formyltetrahydrofolate + H(+)</text>
        <dbReference type="Rhea" id="RHEA:23700"/>
        <dbReference type="ChEBI" id="CHEBI:15377"/>
        <dbReference type="ChEBI" id="CHEBI:15378"/>
        <dbReference type="ChEBI" id="CHEBI:57455"/>
        <dbReference type="ChEBI" id="CHEBI:195366"/>
        <dbReference type="EC" id="3.5.4.9"/>
    </reaction>
</comment>
<evidence type="ECO:0000256" key="7">
    <source>
        <dbReference type="ARBA" id="ARBA00022857"/>
    </source>
</evidence>
<feature type="domain" description="Tetrahydrofolate dehydrogenase/cyclohydrolase catalytic" evidence="13">
    <location>
        <begin position="16"/>
        <end position="125"/>
    </location>
</feature>
<keyword evidence="3 12" id="KW-0554">One-carbon metabolism</keyword>
<dbReference type="RefSeq" id="WP_027461852.1">
    <property type="nucleotide sequence ID" value="NZ_CP021081.1"/>
</dbReference>
<dbReference type="HAMAP" id="MF_01576">
    <property type="entry name" value="THF_DHG_CYH"/>
    <property type="match status" value="1"/>
</dbReference>
<dbReference type="InterPro" id="IPR046346">
    <property type="entry name" value="Aminoacid_DH-like_N_sf"/>
</dbReference>
<comment type="similarity">
    <text evidence="12">Belongs to the tetrahydrofolate dehydrogenase/cyclohydrolase family.</text>
</comment>
<evidence type="ECO:0000256" key="4">
    <source>
        <dbReference type="ARBA" id="ARBA00022605"/>
    </source>
</evidence>
<evidence type="ECO:0000259" key="13">
    <source>
        <dbReference type="Pfam" id="PF00763"/>
    </source>
</evidence>
<dbReference type="PANTHER" id="PTHR48099">
    <property type="entry name" value="C-1-TETRAHYDROFOLATE SYNTHASE, CYTOPLASMIC-RELATED"/>
    <property type="match status" value="1"/>
</dbReference>
<evidence type="ECO:0000256" key="3">
    <source>
        <dbReference type="ARBA" id="ARBA00022563"/>
    </source>
</evidence>
<dbReference type="InterPro" id="IPR000672">
    <property type="entry name" value="THF_DH/CycHdrlase"/>
</dbReference>
<dbReference type="Gene3D" id="3.40.50.720">
    <property type="entry name" value="NAD(P)-binding Rossmann-like Domain"/>
    <property type="match status" value="1"/>
</dbReference>
<dbReference type="FunFam" id="3.40.50.720:FF:000094">
    <property type="entry name" value="Bifunctional protein FolD"/>
    <property type="match status" value="1"/>
</dbReference>
<dbReference type="EC" id="1.5.1.5" evidence="12"/>
<feature type="domain" description="Tetrahydrofolate dehydrogenase/cyclohydrolase NAD(P)-binding" evidence="14">
    <location>
        <begin position="144"/>
        <end position="289"/>
    </location>
</feature>
<dbReference type="AlphaFoldDB" id="A0A221SWV5"/>
<dbReference type="PRINTS" id="PR00085">
    <property type="entry name" value="THFDHDRGNASE"/>
</dbReference>
<evidence type="ECO:0000256" key="8">
    <source>
        <dbReference type="ARBA" id="ARBA00023002"/>
    </source>
</evidence>
<evidence type="ECO:0000256" key="11">
    <source>
        <dbReference type="ARBA" id="ARBA00023268"/>
    </source>
</evidence>
<dbReference type="GO" id="GO:0004488">
    <property type="term" value="F:methylenetetrahydrofolate dehydrogenase (NADP+) activity"/>
    <property type="evidence" value="ECO:0007669"/>
    <property type="project" value="UniProtKB-UniRule"/>
</dbReference>
<dbReference type="EMBL" id="CP021081">
    <property type="protein sequence ID" value="ASN81132.1"/>
    <property type="molecule type" value="Genomic_DNA"/>
</dbReference>
<dbReference type="SUPFAM" id="SSF51735">
    <property type="entry name" value="NAD(P)-binding Rossmann-fold domains"/>
    <property type="match status" value="1"/>
</dbReference>
<dbReference type="InterPro" id="IPR036291">
    <property type="entry name" value="NAD(P)-bd_dom_sf"/>
</dbReference>
<evidence type="ECO:0000256" key="12">
    <source>
        <dbReference type="HAMAP-Rule" id="MF_01576"/>
    </source>
</evidence>
<evidence type="ECO:0000256" key="5">
    <source>
        <dbReference type="ARBA" id="ARBA00022755"/>
    </source>
</evidence>
<dbReference type="EC" id="3.5.4.9" evidence="12"/>
<keyword evidence="8 12" id="KW-0560">Oxidoreductase</keyword>
<proteinExistence type="inferred from homology"/>
<dbReference type="Pfam" id="PF00763">
    <property type="entry name" value="THF_DHG_CYH"/>
    <property type="match status" value="1"/>
</dbReference>
<dbReference type="SUPFAM" id="SSF53223">
    <property type="entry name" value="Aminoacid dehydrogenase-like, N-terminal domain"/>
    <property type="match status" value="1"/>
</dbReference>
<dbReference type="FunFam" id="3.40.50.10860:FF:000005">
    <property type="entry name" value="C-1-tetrahydrofolate synthase, cytoplasmic, putative"/>
    <property type="match status" value="1"/>
</dbReference>
<evidence type="ECO:0000256" key="6">
    <source>
        <dbReference type="ARBA" id="ARBA00022801"/>
    </source>
</evidence>
<dbReference type="GO" id="GO:0006164">
    <property type="term" value="P:purine nucleotide biosynthetic process"/>
    <property type="evidence" value="ECO:0007669"/>
    <property type="project" value="UniProtKB-KW"/>
</dbReference>
<keyword evidence="10 12" id="KW-0486">Methionine biosynthesis</keyword>
<gene>
    <name evidence="12" type="primary">folD</name>
    <name evidence="15" type="ORF">DFI_09035</name>
</gene>
<dbReference type="Pfam" id="PF02882">
    <property type="entry name" value="THF_DHG_CYH_C"/>
    <property type="match status" value="1"/>
</dbReference>
<dbReference type="Gene3D" id="3.40.50.10860">
    <property type="entry name" value="Leucine Dehydrogenase, chain A, domain 1"/>
    <property type="match status" value="1"/>
</dbReference>
<evidence type="ECO:0000259" key="14">
    <source>
        <dbReference type="Pfam" id="PF02882"/>
    </source>
</evidence>
<dbReference type="PROSITE" id="PS00766">
    <property type="entry name" value="THF_DHG_CYH_1"/>
    <property type="match status" value="1"/>
</dbReference>
<evidence type="ECO:0000256" key="10">
    <source>
        <dbReference type="ARBA" id="ARBA00023167"/>
    </source>
</evidence>
<sequence>MTAADAPAASARVLAGPPAAQALLDDTARRAARLPFTPEIAIVRLGEDPASVSYVRGKDAKAKETGLNSTVHALPDATTEAELLALIGQLNTDPAVNGILVQLPLPAHINEERVLNAIDPDKDVDGFHPVNVGRLWTNTPGNVPCTPQGVMFLLRHYGIEVAGRRVVMIGRSNIVGRPMAGLLVNAHATVTVAHSRTQDLPAVTREADILIAAVGRAHFVTPDMVKPGAVVVDVGINRVERPGKKPRLLGDVHPDVASVASALTPVPGGVGPMTIAQLLGNTVAAAERQRA</sequence>
<comment type="pathway">
    <text evidence="1 12">One-carbon metabolism; tetrahydrofolate interconversion.</text>
</comment>
<comment type="caution">
    <text evidence="12">Lacks conserved residue(s) required for the propagation of feature annotation.</text>
</comment>
<keyword evidence="7 12" id="KW-0521">NADP</keyword>
<keyword evidence="9 12" id="KW-0368">Histidine biosynthesis</keyword>
<dbReference type="GO" id="GO:0035999">
    <property type="term" value="P:tetrahydrofolate interconversion"/>
    <property type="evidence" value="ECO:0007669"/>
    <property type="project" value="UniProtKB-UniRule"/>
</dbReference>
<comment type="catalytic activity">
    <reaction evidence="12">
        <text>(6R)-5,10-methylene-5,6,7,8-tetrahydrofolate + NADP(+) = (6R)-5,10-methenyltetrahydrofolate + NADPH</text>
        <dbReference type="Rhea" id="RHEA:22812"/>
        <dbReference type="ChEBI" id="CHEBI:15636"/>
        <dbReference type="ChEBI" id="CHEBI:57455"/>
        <dbReference type="ChEBI" id="CHEBI:57783"/>
        <dbReference type="ChEBI" id="CHEBI:58349"/>
        <dbReference type="EC" id="1.5.1.5"/>
    </reaction>
</comment>
<evidence type="ECO:0000256" key="9">
    <source>
        <dbReference type="ARBA" id="ARBA00023102"/>
    </source>
</evidence>
<evidence type="ECO:0000256" key="2">
    <source>
        <dbReference type="ARBA" id="ARBA00011738"/>
    </source>
</evidence>
<dbReference type="PROSITE" id="PS00767">
    <property type="entry name" value="THF_DHG_CYH_2"/>
    <property type="match status" value="1"/>
</dbReference>
<feature type="binding site" evidence="12">
    <location>
        <position position="236"/>
    </location>
    <ligand>
        <name>NADP(+)</name>
        <dbReference type="ChEBI" id="CHEBI:58349"/>
    </ligand>
</feature>
<dbReference type="InterPro" id="IPR020631">
    <property type="entry name" value="THF_DH/CycHdrlase_NAD-bd_dom"/>
</dbReference>
<dbReference type="Proteomes" id="UP000259030">
    <property type="component" value="Chromosome"/>
</dbReference>
<keyword evidence="16" id="KW-1185">Reference proteome</keyword>
<dbReference type="InterPro" id="IPR020630">
    <property type="entry name" value="THF_DH/CycHdrlase_cat_dom"/>
</dbReference>
<dbReference type="PANTHER" id="PTHR48099:SF5">
    <property type="entry name" value="C-1-TETRAHYDROFOLATE SYNTHASE, CYTOPLASMIC"/>
    <property type="match status" value="1"/>
</dbReference>
<keyword evidence="4 12" id="KW-0028">Amino-acid biosynthesis</keyword>
<dbReference type="GO" id="GO:0004477">
    <property type="term" value="F:methenyltetrahydrofolate cyclohydrolase activity"/>
    <property type="evidence" value="ECO:0007669"/>
    <property type="project" value="UniProtKB-UniRule"/>
</dbReference>
<dbReference type="GO" id="GO:0009086">
    <property type="term" value="P:methionine biosynthetic process"/>
    <property type="evidence" value="ECO:0007669"/>
    <property type="project" value="UniProtKB-KW"/>
</dbReference>
<name>A0A221SWV5_9DEIO</name>
<dbReference type="CDD" id="cd01080">
    <property type="entry name" value="NAD_bind_m-THF_DH_Cyclohyd"/>
    <property type="match status" value="1"/>
</dbReference>
<protein>
    <recommendedName>
        <fullName evidence="12">Bifunctional protein FolD</fullName>
    </recommendedName>
    <domain>
        <recommendedName>
            <fullName evidence="12">Methylenetetrahydrofolate dehydrogenase</fullName>
            <ecNumber evidence="12">1.5.1.5</ecNumber>
        </recommendedName>
    </domain>
    <domain>
        <recommendedName>
            <fullName evidence="12">Methenyltetrahydrofolate cyclohydrolase</fullName>
            <ecNumber evidence="12">3.5.4.9</ecNumber>
        </recommendedName>
    </domain>
</protein>
<organism evidence="15 16">
    <name type="scientific">Deinococcus ficus</name>
    <dbReference type="NCBI Taxonomy" id="317577"/>
    <lineage>
        <taxon>Bacteria</taxon>
        <taxon>Thermotogati</taxon>
        <taxon>Deinococcota</taxon>
        <taxon>Deinococci</taxon>
        <taxon>Deinococcales</taxon>
        <taxon>Deinococcaceae</taxon>
        <taxon>Deinococcus</taxon>
    </lineage>
</organism>
<comment type="function">
    <text evidence="12">Catalyzes the oxidation of 5,10-methylenetetrahydrofolate to 5,10-methenyltetrahydrofolate and then the hydrolysis of 5,10-methenyltetrahydrofolate to 10-formyltetrahydrofolate.</text>
</comment>
<comment type="subunit">
    <text evidence="2 12">Homodimer.</text>
</comment>
<feature type="binding site" evidence="12">
    <location>
        <begin position="170"/>
        <end position="172"/>
    </location>
    <ligand>
        <name>NADP(+)</name>
        <dbReference type="ChEBI" id="CHEBI:58349"/>
    </ligand>
</feature>
<evidence type="ECO:0000313" key="15">
    <source>
        <dbReference type="EMBL" id="ASN81132.1"/>
    </source>
</evidence>
<dbReference type="NCBIfam" id="NF010770">
    <property type="entry name" value="PRK14173.1"/>
    <property type="match status" value="1"/>
</dbReference>
<dbReference type="UniPathway" id="UPA00193"/>
<evidence type="ECO:0000256" key="1">
    <source>
        <dbReference type="ARBA" id="ARBA00004777"/>
    </source>
</evidence>
<dbReference type="InterPro" id="IPR020867">
    <property type="entry name" value="THF_DH/CycHdrlase_CS"/>
</dbReference>
<keyword evidence="6 12" id="KW-0378">Hydrolase</keyword>
<keyword evidence="11 12" id="KW-0511">Multifunctional enzyme</keyword>
<dbReference type="KEGG" id="dfc:DFI_09035"/>
<evidence type="ECO:0000313" key="16">
    <source>
        <dbReference type="Proteomes" id="UP000259030"/>
    </source>
</evidence>
<keyword evidence="5 12" id="KW-0658">Purine biosynthesis</keyword>
<dbReference type="GO" id="GO:0000105">
    <property type="term" value="P:L-histidine biosynthetic process"/>
    <property type="evidence" value="ECO:0007669"/>
    <property type="project" value="UniProtKB-KW"/>
</dbReference>
<accession>A0A221SWV5</accession>